<evidence type="ECO:0000259" key="7">
    <source>
        <dbReference type="PROSITE" id="PS50151"/>
    </source>
</evidence>
<dbReference type="PROSITE" id="PS50151">
    <property type="entry name" value="UVR"/>
    <property type="match status" value="1"/>
</dbReference>
<dbReference type="NCBIfam" id="NF001824">
    <property type="entry name" value="PRK00558.1-5"/>
    <property type="match status" value="1"/>
</dbReference>
<dbReference type="InterPro" id="IPR038476">
    <property type="entry name" value="UvrC_RNase_H_dom_sf"/>
</dbReference>
<dbReference type="GO" id="GO:0003677">
    <property type="term" value="F:DNA binding"/>
    <property type="evidence" value="ECO:0007669"/>
    <property type="project" value="InterPro"/>
</dbReference>
<proteinExistence type="inferred from homology"/>
<evidence type="ECO:0000256" key="6">
    <source>
        <dbReference type="ARBA" id="ARBA00023236"/>
    </source>
</evidence>
<gene>
    <name evidence="10" type="ORF">UFOPK2689_00250</name>
</gene>
<dbReference type="PANTHER" id="PTHR30562">
    <property type="entry name" value="UVRC/OXIDOREDUCTASE"/>
    <property type="match status" value="1"/>
</dbReference>
<accession>A0A6J6R5A8</accession>
<keyword evidence="6" id="KW-0742">SOS response</keyword>
<dbReference type="FunFam" id="3.40.1440.10:FF:000001">
    <property type="entry name" value="UvrABC system protein C"/>
    <property type="match status" value="1"/>
</dbReference>
<dbReference type="InterPro" id="IPR001943">
    <property type="entry name" value="UVR_dom"/>
</dbReference>
<evidence type="ECO:0000259" key="8">
    <source>
        <dbReference type="PROSITE" id="PS50164"/>
    </source>
</evidence>
<dbReference type="InterPro" id="IPR047296">
    <property type="entry name" value="GIY-YIG_UvrC_Cho"/>
</dbReference>
<keyword evidence="1" id="KW-0963">Cytoplasm</keyword>
<feature type="domain" description="UVR" evidence="7">
    <location>
        <begin position="204"/>
        <end position="239"/>
    </location>
</feature>
<dbReference type="Gene3D" id="3.40.1440.10">
    <property type="entry name" value="GIY-YIG endonuclease"/>
    <property type="match status" value="1"/>
</dbReference>
<dbReference type="Pfam" id="PF14520">
    <property type="entry name" value="HHH_5"/>
    <property type="match status" value="1"/>
</dbReference>
<evidence type="ECO:0000256" key="1">
    <source>
        <dbReference type="ARBA" id="ARBA00022490"/>
    </source>
</evidence>
<dbReference type="SUPFAM" id="SSF46600">
    <property type="entry name" value="C-terminal UvrC-binding domain of UvrB"/>
    <property type="match status" value="1"/>
</dbReference>
<dbReference type="Pfam" id="PF08459">
    <property type="entry name" value="UvrC_RNaseH_dom"/>
    <property type="match status" value="1"/>
</dbReference>
<dbReference type="Gene3D" id="1.10.150.20">
    <property type="entry name" value="5' to 3' exonuclease, C-terminal subdomain"/>
    <property type="match status" value="1"/>
</dbReference>
<sequence length="639" mass="71388">MSDPKSYRPTAIPTDPGVYRFFDKDDRVIYVGKAKNLKNRLNSYFGSNLLEKTYRMVHTAVRVDWTIVNTEVEALQLEFTWIKSENPQFNIQFKDDKSYPYLAVSLRDEFPKLYISRAKKLPGVKYFGPYAHAWALRSTFDVLQKIYPIRSCSDSNFARASKSGRQCLLGDIGKCAAPCVGWVSPDEHKKLAKDLVKFLDSNPDDIEKTLEIDMAKASENEEFEKAAKIRDQIHALKRSSETAGTMLSPSLSADVIAVHEETTHAGVTLFSVRHGRVVGSRSWVLDRSDVLEDQSIIEAALIKVYAESDPATEILVQELPDNFEAIQSLLAERSGHKVSIVSPQRGEKVDVLATVKLNAHQALIQYLSKRSNDAAVSGKALEEIAAALDLNELPLRIECFDISNIQGTSMVASMVVFEDGQPKKSDYRRFAIDDNEGFDDTRAMHHVLTRRLKRYLAEREISVDEINELGGAKPKFAYPPQLIVVDGGAPQVAAAARALADLGISDIALCGLAKRLEEVWLPDNKNPVIFPRHSEGLYMLQRIRDEAHRFAITFHRSKRSKIMLESLLDEIPTLGDVRRKALLEKFGSVAALRKSTLEEISAIPGIGEKTATQILNTLTESSAPIEIIDMQTGEILTQD</sequence>
<dbReference type="InterPro" id="IPR035901">
    <property type="entry name" value="GIY-YIG_endonuc_sf"/>
</dbReference>
<protein>
    <submittedName>
        <fullName evidence="10">Unannotated protein</fullName>
    </submittedName>
</protein>
<evidence type="ECO:0000256" key="3">
    <source>
        <dbReference type="ARBA" id="ARBA00022769"/>
    </source>
</evidence>
<dbReference type="InterPro" id="IPR003583">
    <property type="entry name" value="Hlx-hairpin-Hlx_DNA-bd_motif"/>
</dbReference>
<evidence type="ECO:0000259" key="9">
    <source>
        <dbReference type="PROSITE" id="PS50165"/>
    </source>
</evidence>
<dbReference type="SMART" id="SM00278">
    <property type="entry name" value="HhH1"/>
    <property type="match status" value="2"/>
</dbReference>
<dbReference type="HAMAP" id="MF_00203">
    <property type="entry name" value="UvrC"/>
    <property type="match status" value="1"/>
</dbReference>
<dbReference type="PROSITE" id="PS50165">
    <property type="entry name" value="UVRC"/>
    <property type="match status" value="1"/>
</dbReference>
<feature type="domain" description="UvrC family homology region profile" evidence="9">
    <location>
        <begin position="255"/>
        <end position="499"/>
    </location>
</feature>
<feature type="domain" description="GIY-YIG" evidence="8">
    <location>
        <begin position="14"/>
        <end position="91"/>
    </location>
</feature>
<dbReference type="InterPro" id="IPR000305">
    <property type="entry name" value="GIY-YIG_endonuc"/>
</dbReference>
<keyword evidence="3" id="KW-0228">DNA excision</keyword>
<dbReference type="AlphaFoldDB" id="A0A6J6R5A8"/>
<dbReference type="GO" id="GO:0009432">
    <property type="term" value="P:SOS response"/>
    <property type="evidence" value="ECO:0007669"/>
    <property type="project" value="UniProtKB-KW"/>
</dbReference>
<dbReference type="Pfam" id="PF22920">
    <property type="entry name" value="UvrC_RNaseH"/>
    <property type="match status" value="1"/>
</dbReference>
<dbReference type="PANTHER" id="PTHR30562:SF1">
    <property type="entry name" value="UVRABC SYSTEM PROTEIN C"/>
    <property type="match status" value="1"/>
</dbReference>
<reference evidence="10" key="1">
    <citation type="submission" date="2020-05" db="EMBL/GenBank/DDBJ databases">
        <authorList>
            <person name="Chiriac C."/>
            <person name="Salcher M."/>
            <person name="Ghai R."/>
            <person name="Kavagutti S V."/>
        </authorList>
    </citation>
    <scope>NUCLEOTIDE SEQUENCE</scope>
</reference>
<dbReference type="SUPFAM" id="SSF82771">
    <property type="entry name" value="GIY-YIG endonuclease"/>
    <property type="match status" value="1"/>
</dbReference>
<dbReference type="EMBL" id="CAEZYL010000007">
    <property type="protein sequence ID" value="CAB4716628.1"/>
    <property type="molecule type" value="Genomic_DNA"/>
</dbReference>
<evidence type="ECO:0000313" key="10">
    <source>
        <dbReference type="EMBL" id="CAB4716628.1"/>
    </source>
</evidence>
<dbReference type="CDD" id="cd10434">
    <property type="entry name" value="GIY-YIG_UvrC_Cho"/>
    <property type="match status" value="1"/>
</dbReference>
<dbReference type="NCBIfam" id="TIGR00194">
    <property type="entry name" value="uvrC"/>
    <property type="match status" value="1"/>
</dbReference>
<dbReference type="InterPro" id="IPR050066">
    <property type="entry name" value="UvrABC_protein_C"/>
</dbReference>
<dbReference type="GO" id="GO:0006289">
    <property type="term" value="P:nucleotide-excision repair"/>
    <property type="evidence" value="ECO:0007669"/>
    <property type="project" value="InterPro"/>
</dbReference>
<dbReference type="PROSITE" id="PS50164">
    <property type="entry name" value="GIY_YIG"/>
    <property type="match status" value="1"/>
</dbReference>
<dbReference type="GO" id="GO:0009381">
    <property type="term" value="F:excinuclease ABC activity"/>
    <property type="evidence" value="ECO:0007669"/>
    <property type="project" value="InterPro"/>
</dbReference>
<dbReference type="Gene3D" id="3.30.420.340">
    <property type="entry name" value="UvrC, RNAse H endonuclease domain"/>
    <property type="match status" value="1"/>
</dbReference>
<organism evidence="10">
    <name type="scientific">freshwater metagenome</name>
    <dbReference type="NCBI Taxonomy" id="449393"/>
    <lineage>
        <taxon>unclassified sequences</taxon>
        <taxon>metagenomes</taxon>
        <taxon>ecological metagenomes</taxon>
    </lineage>
</organism>
<dbReference type="Pfam" id="PF02151">
    <property type="entry name" value="UVR"/>
    <property type="match status" value="1"/>
</dbReference>
<dbReference type="InterPro" id="IPR010994">
    <property type="entry name" value="RuvA_2-like"/>
</dbReference>
<dbReference type="InterPro" id="IPR001162">
    <property type="entry name" value="UvrC_RNase_H_dom"/>
</dbReference>
<dbReference type="InterPro" id="IPR004791">
    <property type="entry name" value="UvrC"/>
</dbReference>
<evidence type="ECO:0000256" key="2">
    <source>
        <dbReference type="ARBA" id="ARBA00022763"/>
    </source>
</evidence>
<keyword evidence="4" id="KW-0267">Excision nuclease</keyword>
<dbReference type="GO" id="GO:0009380">
    <property type="term" value="C:excinuclease repair complex"/>
    <property type="evidence" value="ECO:0007669"/>
    <property type="project" value="InterPro"/>
</dbReference>
<dbReference type="Gene3D" id="4.10.860.10">
    <property type="entry name" value="UVR domain"/>
    <property type="match status" value="1"/>
</dbReference>
<dbReference type="Pfam" id="PF01541">
    <property type="entry name" value="GIY-YIG"/>
    <property type="match status" value="1"/>
</dbReference>
<dbReference type="FunFam" id="3.30.420.340:FF:000003">
    <property type="entry name" value="UvrABC system protein C"/>
    <property type="match status" value="1"/>
</dbReference>
<name>A0A6J6R5A8_9ZZZZ</name>
<dbReference type="InterPro" id="IPR036876">
    <property type="entry name" value="UVR_dom_sf"/>
</dbReference>
<dbReference type="SUPFAM" id="SSF47781">
    <property type="entry name" value="RuvA domain 2-like"/>
    <property type="match status" value="1"/>
</dbReference>
<evidence type="ECO:0000256" key="4">
    <source>
        <dbReference type="ARBA" id="ARBA00022881"/>
    </source>
</evidence>
<evidence type="ECO:0000256" key="5">
    <source>
        <dbReference type="ARBA" id="ARBA00023204"/>
    </source>
</evidence>
<keyword evidence="2" id="KW-0227">DNA damage</keyword>
<keyword evidence="5" id="KW-0234">DNA repair</keyword>
<dbReference type="SMART" id="SM00465">
    <property type="entry name" value="GIYc"/>
    <property type="match status" value="1"/>
</dbReference>